<evidence type="ECO:0000313" key="1">
    <source>
        <dbReference type="EMBL" id="RHJ56196.1"/>
    </source>
</evidence>
<comment type="caution">
    <text evidence="1">The sequence shown here is derived from an EMBL/GenBank/DDBJ whole genome shotgun (WGS) entry which is preliminary data.</text>
</comment>
<dbReference type="AlphaFoldDB" id="A0A415CSB1"/>
<dbReference type="EMBL" id="QRMI01000092">
    <property type="protein sequence ID" value="RHJ56196.1"/>
    <property type="molecule type" value="Genomic_DNA"/>
</dbReference>
<organism evidence="1 2">
    <name type="scientific">[Ruminococcus] lactaris</name>
    <dbReference type="NCBI Taxonomy" id="46228"/>
    <lineage>
        <taxon>Bacteria</taxon>
        <taxon>Bacillati</taxon>
        <taxon>Bacillota</taxon>
        <taxon>Clostridia</taxon>
        <taxon>Lachnospirales</taxon>
        <taxon>Lachnospiraceae</taxon>
        <taxon>Mediterraneibacter</taxon>
    </lineage>
</organism>
<protein>
    <submittedName>
        <fullName evidence="1">Uncharacterized protein</fullName>
    </submittedName>
</protein>
<dbReference type="Proteomes" id="UP000285832">
    <property type="component" value="Unassembled WGS sequence"/>
</dbReference>
<sequence>MEKIESLQEKIDKTEYWDMKILDFQINFLGDEVSMWIYNDADTSWRVSFLSCYKVSYETDATWRGRTVRMSRYR</sequence>
<name>A0A415CSB1_9FIRM</name>
<evidence type="ECO:0000313" key="2">
    <source>
        <dbReference type="Proteomes" id="UP000285832"/>
    </source>
</evidence>
<reference evidence="1 2" key="1">
    <citation type="submission" date="2018-08" db="EMBL/GenBank/DDBJ databases">
        <title>A genome reference for cultivated species of the human gut microbiota.</title>
        <authorList>
            <person name="Zou Y."/>
            <person name="Xue W."/>
            <person name="Luo G."/>
        </authorList>
    </citation>
    <scope>NUCLEOTIDE SEQUENCE [LARGE SCALE GENOMIC DNA]</scope>
    <source>
        <strain evidence="1 2">AM09-9</strain>
    </source>
</reference>
<dbReference type="RefSeq" id="WP_118279491.1">
    <property type="nucleotide sequence ID" value="NZ_CAKMWK010000002.1"/>
</dbReference>
<proteinExistence type="predicted"/>
<accession>A0A415CSB1</accession>
<gene>
    <name evidence="1" type="ORF">DW116_14075</name>
</gene>